<name>A0AAN8TD23_SOLBU</name>
<dbReference type="PANTHER" id="PTHR24282">
    <property type="entry name" value="CYTOCHROME P450 FAMILY MEMBER"/>
    <property type="match status" value="1"/>
</dbReference>
<dbReference type="InterPro" id="IPR036396">
    <property type="entry name" value="Cyt_P450_sf"/>
</dbReference>
<dbReference type="GO" id="GO:0016020">
    <property type="term" value="C:membrane"/>
    <property type="evidence" value="ECO:0007669"/>
    <property type="project" value="UniProtKB-SubCell"/>
</dbReference>
<keyword evidence="4" id="KW-0812">Transmembrane</keyword>
<protein>
    <submittedName>
        <fullName evidence="13">Uncharacterized protein</fullName>
    </submittedName>
</protein>
<keyword evidence="9 12" id="KW-0503">Monooxygenase</keyword>
<dbReference type="PANTHER" id="PTHR24282:SF225">
    <property type="entry name" value="BULB-TYPE LECTIN DOMAIN-CONTAINING PROTEIN"/>
    <property type="match status" value="1"/>
</dbReference>
<evidence type="ECO:0000256" key="12">
    <source>
        <dbReference type="RuleBase" id="RU000461"/>
    </source>
</evidence>
<dbReference type="Gene3D" id="1.10.630.10">
    <property type="entry name" value="Cytochrome P450"/>
    <property type="match status" value="1"/>
</dbReference>
<comment type="subcellular location">
    <subcellularLocation>
        <location evidence="1">Membrane</location>
    </subcellularLocation>
</comment>
<accession>A0AAN8TD23</accession>
<keyword evidence="8 11" id="KW-0408">Iron</keyword>
<dbReference type="AlphaFoldDB" id="A0AAN8TD23"/>
<evidence type="ECO:0000256" key="10">
    <source>
        <dbReference type="ARBA" id="ARBA00023136"/>
    </source>
</evidence>
<dbReference type="PRINTS" id="PR00385">
    <property type="entry name" value="P450"/>
</dbReference>
<dbReference type="PRINTS" id="PR00463">
    <property type="entry name" value="EP450I"/>
</dbReference>
<keyword evidence="7 12" id="KW-0560">Oxidoreductase</keyword>
<evidence type="ECO:0000256" key="2">
    <source>
        <dbReference type="ARBA" id="ARBA00010617"/>
    </source>
</evidence>
<evidence type="ECO:0000256" key="5">
    <source>
        <dbReference type="ARBA" id="ARBA00022723"/>
    </source>
</evidence>
<evidence type="ECO:0000256" key="7">
    <source>
        <dbReference type="ARBA" id="ARBA00023002"/>
    </source>
</evidence>
<keyword evidence="10" id="KW-0472">Membrane</keyword>
<dbReference type="SUPFAM" id="SSF48264">
    <property type="entry name" value="Cytochrome P450"/>
    <property type="match status" value="1"/>
</dbReference>
<reference evidence="13 14" key="1">
    <citation type="submission" date="2024-02" db="EMBL/GenBank/DDBJ databases">
        <title>de novo genome assembly of Solanum bulbocastanum strain 11H21.</title>
        <authorList>
            <person name="Hosaka A.J."/>
        </authorList>
    </citation>
    <scope>NUCLEOTIDE SEQUENCE [LARGE SCALE GENOMIC DNA]</scope>
    <source>
        <tissue evidence="13">Young leaves</tissue>
    </source>
</reference>
<evidence type="ECO:0000256" key="8">
    <source>
        <dbReference type="ARBA" id="ARBA00023004"/>
    </source>
</evidence>
<dbReference type="PROSITE" id="PS00086">
    <property type="entry name" value="CYTOCHROME_P450"/>
    <property type="match status" value="1"/>
</dbReference>
<dbReference type="GO" id="GO:0005506">
    <property type="term" value="F:iron ion binding"/>
    <property type="evidence" value="ECO:0007669"/>
    <property type="project" value="InterPro"/>
</dbReference>
<dbReference type="Proteomes" id="UP001371456">
    <property type="component" value="Unassembled WGS sequence"/>
</dbReference>
<evidence type="ECO:0000313" key="13">
    <source>
        <dbReference type="EMBL" id="KAK6784950.1"/>
    </source>
</evidence>
<evidence type="ECO:0000256" key="3">
    <source>
        <dbReference type="ARBA" id="ARBA00022617"/>
    </source>
</evidence>
<dbReference type="InterPro" id="IPR050665">
    <property type="entry name" value="Cytochrome_P450_Monooxygen"/>
</dbReference>
<keyword evidence="5 11" id="KW-0479">Metal-binding</keyword>
<evidence type="ECO:0000313" key="14">
    <source>
        <dbReference type="Proteomes" id="UP001371456"/>
    </source>
</evidence>
<dbReference type="Pfam" id="PF00067">
    <property type="entry name" value="p450"/>
    <property type="match status" value="1"/>
</dbReference>
<evidence type="ECO:0000256" key="6">
    <source>
        <dbReference type="ARBA" id="ARBA00022989"/>
    </source>
</evidence>
<comment type="cofactor">
    <cofactor evidence="11">
        <name>heme</name>
        <dbReference type="ChEBI" id="CHEBI:30413"/>
    </cofactor>
</comment>
<keyword evidence="14" id="KW-1185">Reference proteome</keyword>
<dbReference type="GO" id="GO:0020037">
    <property type="term" value="F:heme binding"/>
    <property type="evidence" value="ECO:0007669"/>
    <property type="project" value="InterPro"/>
</dbReference>
<dbReference type="InterPro" id="IPR017972">
    <property type="entry name" value="Cyt_P450_CS"/>
</dbReference>
<evidence type="ECO:0000256" key="9">
    <source>
        <dbReference type="ARBA" id="ARBA00023033"/>
    </source>
</evidence>
<sequence length="152" mass="17226">MILHESLRLYPPTAALSRRITTKTKLGELTLLEGVMLSLPTILGHHEKEIWGEDATKFKPERFNEGISKATKGKMTFFPFGAGPRICIGLNFAMIEVKMAMAMILQRFVFELSPSYTHAPQSREEISDMDERDGSAKRLVFSQFTSFLDLIQ</sequence>
<dbReference type="InterPro" id="IPR002401">
    <property type="entry name" value="Cyt_P450_E_grp-I"/>
</dbReference>
<dbReference type="InterPro" id="IPR001128">
    <property type="entry name" value="Cyt_P450"/>
</dbReference>
<proteinExistence type="inferred from homology"/>
<dbReference type="EMBL" id="JBANQN010000007">
    <property type="protein sequence ID" value="KAK6784950.1"/>
    <property type="molecule type" value="Genomic_DNA"/>
</dbReference>
<keyword evidence="6" id="KW-1133">Transmembrane helix</keyword>
<dbReference type="GO" id="GO:0004497">
    <property type="term" value="F:monooxygenase activity"/>
    <property type="evidence" value="ECO:0007669"/>
    <property type="project" value="UniProtKB-KW"/>
</dbReference>
<evidence type="ECO:0000256" key="4">
    <source>
        <dbReference type="ARBA" id="ARBA00022692"/>
    </source>
</evidence>
<feature type="binding site" description="axial binding residue" evidence="11">
    <location>
        <position position="87"/>
    </location>
    <ligand>
        <name>heme</name>
        <dbReference type="ChEBI" id="CHEBI:30413"/>
    </ligand>
    <ligandPart>
        <name>Fe</name>
        <dbReference type="ChEBI" id="CHEBI:18248"/>
    </ligandPart>
</feature>
<comment type="similarity">
    <text evidence="2 12">Belongs to the cytochrome P450 family.</text>
</comment>
<evidence type="ECO:0000256" key="11">
    <source>
        <dbReference type="PIRSR" id="PIRSR602401-1"/>
    </source>
</evidence>
<comment type="caution">
    <text evidence="13">The sequence shown here is derived from an EMBL/GenBank/DDBJ whole genome shotgun (WGS) entry which is preliminary data.</text>
</comment>
<organism evidence="13 14">
    <name type="scientific">Solanum bulbocastanum</name>
    <name type="common">Wild potato</name>
    <dbReference type="NCBI Taxonomy" id="147425"/>
    <lineage>
        <taxon>Eukaryota</taxon>
        <taxon>Viridiplantae</taxon>
        <taxon>Streptophyta</taxon>
        <taxon>Embryophyta</taxon>
        <taxon>Tracheophyta</taxon>
        <taxon>Spermatophyta</taxon>
        <taxon>Magnoliopsida</taxon>
        <taxon>eudicotyledons</taxon>
        <taxon>Gunneridae</taxon>
        <taxon>Pentapetalae</taxon>
        <taxon>asterids</taxon>
        <taxon>lamiids</taxon>
        <taxon>Solanales</taxon>
        <taxon>Solanaceae</taxon>
        <taxon>Solanoideae</taxon>
        <taxon>Solaneae</taxon>
        <taxon>Solanum</taxon>
    </lineage>
</organism>
<evidence type="ECO:0000256" key="1">
    <source>
        <dbReference type="ARBA" id="ARBA00004370"/>
    </source>
</evidence>
<gene>
    <name evidence="13" type="ORF">RDI58_018405</name>
</gene>
<keyword evidence="3 11" id="KW-0349">Heme</keyword>
<dbReference type="GO" id="GO:0016705">
    <property type="term" value="F:oxidoreductase activity, acting on paired donors, with incorporation or reduction of molecular oxygen"/>
    <property type="evidence" value="ECO:0007669"/>
    <property type="project" value="InterPro"/>
</dbReference>